<dbReference type="Gene3D" id="1.20.1250.20">
    <property type="entry name" value="MFS general substrate transporter like domains"/>
    <property type="match status" value="1"/>
</dbReference>
<dbReference type="AlphaFoldDB" id="A0AAX6MMT2"/>
<reference evidence="5 6" key="1">
    <citation type="journal article" date="2024" name="Front Chem Biol">
        <title>Unveiling the potential of Daldinia eschscholtzii MFLUCC 19-0629 through bioactivity and bioinformatics studies for enhanced sustainable agriculture production.</title>
        <authorList>
            <person name="Brooks S."/>
            <person name="Weaver J.A."/>
            <person name="Klomchit A."/>
            <person name="Alharthi S.A."/>
            <person name="Onlamun T."/>
            <person name="Nurani R."/>
            <person name="Vong T.K."/>
            <person name="Alberti F."/>
            <person name="Greco C."/>
        </authorList>
    </citation>
    <scope>NUCLEOTIDE SEQUENCE [LARGE SCALE GENOMIC DNA]</scope>
    <source>
        <strain evidence="5">MFLUCC 19-0629</strain>
    </source>
</reference>
<keyword evidence="4" id="KW-1133">Transmembrane helix</keyword>
<feature type="compositionally biased region" description="Polar residues" evidence="3">
    <location>
        <begin position="8"/>
        <end position="20"/>
    </location>
</feature>
<dbReference type="GO" id="GO:0022857">
    <property type="term" value="F:transmembrane transporter activity"/>
    <property type="evidence" value="ECO:0007669"/>
    <property type="project" value="InterPro"/>
</dbReference>
<feature type="transmembrane region" description="Helical" evidence="4">
    <location>
        <begin position="373"/>
        <end position="394"/>
    </location>
</feature>
<evidence type="ECO:0000313" key="5">
    <source>
        <dbReference type="EMBL" id="KAK6953482.1"/>
    </source>
</evidence>
<dbReference type="Pfam" id="PF07690">
    <property type="entry name" value="MFS_1"/>
    <property type="match status" value="1"/>
</dbReference>
<keyword evidence="4" id="KW-0472">Membrane</keyword>
<dbReference type="EMBL" id="JBANMG010000005">
    <property type="protein sequence ID" value="KAK6953482.1"/>
    <property type="molecule type" value="Genomic_DNA"/>
</dbReference>
<dbReference type="InterPro" id="IPR036259">
    <property type="entry name" value="MFS_trans_sf"/>
</dbReference>
<proteinExistence type="inferred from homology"/>
<organism evidence="5 6">
    <name type="scientific">Daldinia eschscholtzii</name>
    <dbReference type="NCBI Taxonomy" id="292717"/>
    <lineage>
        <taxon>Eukaryota</taxon>
        <taxon>Fungi</taxon>
        <taxon>Dikarya</taxon>
        <taxon>Ascomycota</taxon>
        <taxon>Pezizomycotina</taxon>
        <taxon>Sordariomycetes</taxon>
        <taxon>Xylariomycetidae</taxon>
        <taxon>Xylariales</taxon>
        <taxon>Hypoxylaceae</taxon>
        <taxon>Daldinia</taxon>
    </lineage>
</organism>
<feature type="transmembrane region" description="Helical" evidence="4">
    <location>
        <begin position="165"/>
        <end position="184"/>
    </location>
</feature>
<comment type="caution">
    <text evidence="5">The sequence shown here is derived from an EMBL/GenBank/DDBJ whole genome shotgun (WGS) entry which is preliminary data.</text>
</comment>
<comment type="subcellular location">
    <subcellularLocation>
        <location evidence="1">Membrane</location>
        <topology evidence="1">Multi-pass membrane protein</topology>
    </subcellularLocation>
</comment>
<dbReference type="SUPFAM" id="SSF103473">
    <property type="entry name" value="MFS general substrate transporter"/>
    <property type="match status" value="1"/>
</dbReference>
<feature type="transmembrane region" description="Helical" evidence="4">
    <location>
        <begin position="336"/>
        <end position="361"/>
    </location>
</feature>
<feature type="transmembrane region" description="Helical" evidence="4">
    <location>
        <begin position="108"/>
        <end position="127"/>
    </location>
</feature>
<evidence type="ECO:0000313" key="6">
    <source>
        <dbReference type="Proteomes" id="UP001369815"/>
    </source>
</evidence>
<dbReference type="InterPro" id="IPR050327">
    <property type="entry name" value="Proton-linked_MCT"/>
</dbReference>
<feature type="transmembrane region" description="Helical" evidence="4">
    <location>
        <begin position="196"/>
        <end position="216"/>
    </location>
</feature>
<evidence type="ECO:0000256" key="3">
    <source>
        <dbReference type="SAM" id="MobiDB-lite"/>
    </source>
</evidence>
<keyword evidence="6" id="KW-1185">Reference proteome</keyword>
<feature type="transmembrane region" description="Helical" evidence="4">
    <location>
        <begin position="77"/>
        <end position="96"/>
    </location>
</feature>
<dbReference type="GO" id="GO:0016020">
    <property type="term" value="C:membrane"/>
    <property type="evidence" value="ECO:0007669"/>
    <property type="project" value="UniProtKB-SubCell"/>
</dbReference>
<feature type="transmembrane region" description="Helical" evidence="4">
    <location>
        <begin position="279"/>
        <end position="298"/>
    </location>
</feature>
<dbReference type="PANTHER" id="PTHR11360">
    <property type="entry name" value="MONOCARBOXYLATE TRANSPORTER"/>
    <property type="match status" value="1"/>
</dbReference>
<keyword evidence="4" id="KW-0812">Transmembrane</keyword>
<accession>A0AAX6MMT2</accession>
<dbReference type="Proteomes" id="UP001369815">
    <property type="component" value="Unassembled WGS sequence"/>
</dbReference>
<feature type="transmembrane region" description="Helical" evidence="4">
    <location>
        <begin position="310"/>
        <end position="330"/>
    </location>
</feature>
<comment type="similarity">
    <text evidence="2">Belongs to the major facilitator superfamily. Monocarboxylate porter (TC 2.A.1.13) family.</text>
</comment>
<feature type="transmembrane region" description="Helical" evidence="4">
    <location>
        <begin position="406"/>
        <end position="425"/>
    </location>
</feature>
<dbReference type="PANTHER" id="PTHR11360:SF130">
    <property type="entry name" value="MAJOR FACILITATOR SUPERFAMILY (MFS) PROFILE DOMAIN-CONTAINING PROTEIN-RELATED"/>
    <property type="match status" value="1"/>
</dbReference>
<protein>
    <submittedName>
        <fullName evidence="5">Uncharacterized protein</fullName>
    </submittedName>
</protein>
<evidence type="ECO:0000256" key="2">
    <source>
        <dbReference type="ARBA" id="ARBA00006727"/>
    </source>
</evidence>
<feature type="transmembrane region" description="Helical" evidence="4">
    <location>
        <begin position="133"/>
        <end position="153"/>
    </location>
</feature>
<gene>
    <name evidence="5" type="ORF">Daesc_005787</name>
</gene>
<feature type="region of interest" description="Disordered" evidence="3">
    <location>
        <begin position="1"/>
        <end position="21"/>
    </location>
</feature>
<evidence type="ECO:0000256" key="4">
    <source>
        <dbReference type="SAM" id="Phobius"/>
    </source>
</evidence>
<evidence type="ECO:0000256" key="1">
    <source>
        <dbReference type="ARBA" id="ARBA00004141"/>
    </source>
</evidence>
<sequence>MSLEKESSVSVTASPPSENETVPVVSPVEIAPPPDGGAGWIQVFVGHLALFNTFGWFNSYGIFQDYYTEELNLPLSAVSWTGSVQVFLLACIGMFSGRLFDAGYFRSLLVIGSILQLLAVFMASLATEYWQLFLAQGVCGGLGAGILYCPVIACVSTYFARKRALAISLVTSGGATGGLVFPIIAQQLPGKIGFPWTMRVMGFVVMFNAAVMLTFARTRLPPRPRGPIVEWAAFKELPYSLYTAGAFCVLWSVRILSSVNANVLKINHYGRTILHMESTTSLNTLFIANAVGVPGRIIPALVSDAYLGPFRTLVPLAISASVLYFGWIGVRDPATLYVFAVLSGIINGGVQTISMAGLPSLTKDLSKVGTRSGMIMTVGSFACLTGPPIAGALIDVADGRYLYMQIWAGCIMLLSAFFVAASWYARLKQDA</sequence>
<name>A0AAX6MMT2_9PEZI</name>
<dbReference type="InterPro" id="IPR011701">
    <property type="entry name" value="MFS"/>
</dbReference>